<proteinExistence type="inferred from homology"/>
<dbReference type="PANTHER" id="PTHR45772:SF9">
    <property type="entry name" value="CONSERVED COMPONENT OF ABC TRANSPORTER FOR NATURAL AMINO ACIDS"/>
    <property type="match status" value="1"/>
</dbReference>
<dbReference type="Pfam" id="PF00005">
    <property type="entry name" value="ABC_tran"/>
    <property type="match status" value="1"/>
</dbReference>
<dbReference type="CDD" id="cd03219">
    <property type="entry name" value="ABC_Mj1267_LivG_branched"/>
    <property type="match status" value="1"/>
</dbReference>
<sequence>MADLLSVEGLTRNFYGVRALNGAGFTVATGSITGLIGPNGAGKTTAFNCISGVIPPQSGRVTFDGTDITGWRPDEISLRGLVRTFQIARGFPKLSVFETLLLHGADQPGERLGTALFNPSRWLKRESELAERAFEIARRLRLDHVLANMSADLSGGQKKLLEIGRALMGGPKLILLDEPVAGVNPTLGREIAERIRELAATGLTFLIVEHDMALVSELCDTVIVMADGTTLVEGTFEEVTSDARVQDAYLGRRA</sequence>
<evidence type="ECO:0000256" key="1">
    <source>
        <dbReference type="ARBA" id="ARBA00005417"/>
    </source>
</evidence>
<dbReference type="PANTHER" id="PTHR45772">
    <property type="entry name" value="CONSERVED COMPONENT OF ABC TRANSPORTER FOR NATURAL AMINO ACIDS-RELATED"/>
    <property type="match status" value="1"/>
</dbReference>
<dbReference type="InterPro" id="IPR017871">
    <property type="entry name" value="ABC_transporter-like_CS"/>
</dbReference>
<dbReference type="AlphaFoldDB" id="A0A8B2NZT7"/>
<feature type="domain" description="ABC transporter" evidence="5">
    <location>
        <begin position="5"/>
        <end position="252"/>
    </location>
</feature>
<dbReference type="EMBL" id="QHHQ01000001">
    <property type="protein sequence ID" value="RAI03214.1"/>
    <property type="molecule type" value="Genomic_DNA"/>
</dbReference>
<comment type="caution">
    <text evidence="6">The sequence shown here is derived from an EMBL/GenBank/DDBJ whole genome shotgun (WGS) entry which is preliminary data.</text>
</comment>
<name>A0A8B2NZT7_9HYPH</name>
<evidence type="ECO:0000256" key="4">
    <source>
        <dbReference type="ARBA" id="ARBA00022840"/>
    </source>
</evidence>
<dbReference type="SUPFAM" id="SSF52540">
    <property type="entry name" value="P-loop containing nucleoside triphosphate hydrolases"/>
    <property type="match status" value="1"/>
</dbReference>
<accession>A0A8B2NZT7</accession>
<gene>
    <name evidence="6" type="ORF">DLJ53_01440</name>
</gene>
<dbReference type="SMART" id="SM00382">
    <property type="entry name" value="AAA"/>
    <property type="match status" value="1"/>
</dbReference>
<dbReference type="InterPro" id="IPR003439">
    <property type="entry name" value="ABC_transporter-like_ATP-bd"/>
</dbReference>
<keyword evidence="2" id="KW-0813">Transport</keyword>
<keyword evidence="7" id="KW-1185">Reference proteome</keyword>
<dbReference type="Pfam" id="PF12399">
    <property type="entry name" value="BCA_ABC_TP_C"/>
    <property type="match status" value="1"/>
</dbReference>
<organism evidence="6 7">
    <name type="scientific">Acuticoccus sediminis</name>
    <dbReference type="NCBI Taxonomy" id="2184697"/>
    <lineage>
        <taxon>Bacteria</taxon>
        <taxon>Pseudomonadati</taxon>
        <taxon>Pseudomonadota</taxon>
        <taxon>Alphaproteobacteria</taxon>
        <taxon>Hyphomicrobiales</taxon>
        <taxon>Amorphaceae</taxon>
        <taxon>Acuticoccus</taxon>
    </lineage>
</organism>
<evidence type="ECO:0000256" key="3">
    <source>
        <dbReference type="ARBA" id="ARBA00022741"/>
    </source>
</evidence>
<evidence type="ECO:0000313" key="6">
    <source>
        <dbReference type="EMBL" id="RAI03214.1"/>
    </source>
</evidence>
<evidence type="ECO:0000313" key="7">
    <source>
        <dbReference type="Proteomes" id="UP000249590"/>
    </source>
</evidence>
<keyword evidence="4 6" id="KW-0067">ATP-binding</keyword>
<comment type="similarity">
    <text evidence="1">Belongs to the ABC transporter superfamily.</text>
</comment>
<dbReference type="PROSITE" id="PS00211">
    <property type="entry name" value="ABC_TRANSPORTER_1"/>
    <property type="match status" value="1"/>
</dbReference>
<reference evidence="6 7" key="1">
    <citation type="submission" date="2018-05" db="EMBL/GenBank/DDBJ databases">
        <title>Acuticoccus sediminis sp. nov., isolated from deep-sea sediment of Indian Ocean.</title>
        <authorList>
            <person name="Liu X."/>
            <person name="Lai Q."/>
            <person name="Du Y."/>
            <person name="Sun F."/>
            <person name="Zhang X."/>
            <person name="Wang S."/>
            <person name="Shao Z."/>
        </authorList>
    </citation>
    <scope>NUCLEOTIDE SEQUENCE [LARGE SCALE GENOMIC DNA]</scope>
    <source>
        <strain evidence="6 7">PTG4-2</strain>
    </source>
</reference>
<dbReference type="OrthoDB" id="9806149at2"/>
<protein>
    <submittedName>
        <fullName evidence="6">ABC transporter ATP-binding protein</fullName>
    </submittedName>
</protein>
<dbReference type="InterPro" id="IPR032823">
    <property type="entry name" value="BCA_ABC_TP_C"/>
</dbReference>
<dbReference type="GO" id="GO:0005524">
    <property type="term" value="F:ATP binding"/>
    <property type="evidence" value="ECO:0007669"/>
    <property type="project" value="UniProtKB-KW"/>
</dbReference>
<dbReference type="InterPro" id="IPR027417">
    <property type="entry name" value="P-loop_NTPase"/>
</dbReference>
<dbReference type="PROSITE" id="PS50893">
    <property type="entry name" value="ABC_TRANSPORTER_2"/>
    <property type="match status" value="1"/>
</dbReference>
<dbReference type="InterPro" id="IPR003593">
    <property type="entry name" value="AAA+_ATPase"/>
</dbReference>
<dbReference type="InterPro" id="IPR051120">
    <property type="entry name" value="ABC_AA/LPS_Transport"/>
</dbReference>
<dbReference type="Gene3D" id="3.40.50.300">
    <property type="entry name" value="P-loop containing nucleotide triphosphate hydrolases"/>
    <property type="match status" value="1"/>
</dbReference>
<evidence type="ECO:0000259" key="5">
    <source>
        <dbReference type="PROSITE" id="PS50893"/>
    </source>
</evidence>
<evidence type="ECO:0000256" key="2">
    <source>
        <dbReference type="ARBA" id="ARBA00022448"/>
    </source>
</evidence>
<keyword evidence="3" id="KW-0547">Nucleotide-binding</keyword>
<dbReference type="GO" id="GO:0005886">
    <property type="term" value="C:plasma membrane"/>
    <property type="evidence" value="ECO:0007669"/>
    <property type="project" value="TreeGrafter"/>
</dbReference>
<dbReference type="GO" id="GO:0016887">
    <property type="term" value="F:ATP hydrolysis activity"/>
    <property type="evidence" value="ECO:0007669"/>
    <property type="project" value="InterPro"/>
</dbReference>
<dbReference type="Proteomes" id="UP000249590">
    <property type="component" value="Unassembled WGS sequence"/>
</dbReference>
<dbReference type="RefSeq" id="WP_111341697.1">
    <property type="nucleotide sequence ID" value="NZ_JAIWKD010000001.1"/>
</dbReference>